<organism evidence="5 6">
    <name type="scientific">Actinoplanes couchii</name>
    <dbReference type="NCBI Taxonomy" id="403638"/>
    <lineage>
        <taxon>Bacteria</taxon>
        <taxon>Bacillati</taxon>
        <taxon>Actinomycetota</taxon>
        <taxon>Actinomycetes</taxon>
        <taxon>Micromonosporales</taxon>
        <taxon>Micromonosporaceae</taxon>
        <taxon>Actinoplanes</taxon>
    </lineage>
</organism>
<dbReference type="SMART" id="SM00052">
    <property type="entry name" value="EAL"/>
    <property type="match status" value="1"/>
</dbReference>
<keyword evidence="2" id="KW-0812">Transmembrane</keyword>
<feature type="transmembrane region" description="Helical" evidence="2">
    <location>
        <begin position="166"/>
        <end position="189"/>
    </location>
</feature>
<dbReference type="EMBL" id="BOMG01000116">
    <property type="protein sequence ID" value="GID60949.1"/>
    <property type="molecule type" value="Genomic_DNA"/>
</dbReference>
<dbReference type="Gene3D" id="3.30.70.270">
    <property type="match status" value="1"/>
</dbReference>
<dbReference type="SMART" id="SM00267">
    <property type="entry name" value="GGDEF"/>
    <property type="match status" value="1"/>
</dbReference>
<evidence type="ECO:0000259" key="3">
    <source>
        <dbReference type="PROSITE" id="PS50883"/>
    </source>
</evidence>
<dbReference type="PROSITE" id="PS50883">
    <property type="entry name" value="EAL"/>
    <property type="match status" value="1"/>
</dbReference>
<dbReference type="Gene3D" id="3.20.20.450">
    <property type="entry name" value="EAL domain"/>
    <property type="match status" value="1"/>
</dbReference>
<dbReference type="SUPFAM" id="SSF141868">
    <property type="entry name" value="EAL domain-like"/>
    <property type="match status" value="1"/>
</dbReference>
<keyword evidence="2" id="KW-1133">Transmembrane helix</keyword>
<feature type="transmembrane region" description="Helical" evidence="2">
    <location>
        <begin position="201"/>
        <end position="221"/>
    </location>
</feature>
<feature type="domain" description="GGDEF" evidence="4">
    <location>
        <begin position="348"/>
        <end position="476"/>
    </location>
</feature>
<comment type="caution">
    <text evidence="5">The sequence shown here is derived from an EMBL/GenBank/DDBJ whole genome shotgun (WGS) entry which is preliminary data.</text>
</comment>
<feature type="compositionally biased region" description="Low complexity" evidence="1">
    <location>
        <begin position="447"/>
        <end position="460"/>
    </location>
</feature>
<feature type="transmembrane region" description="Helical" evidence="2">
    <location>
        <begin position="9"/>
        <end position="30"/>
    </location>
</feature>
<feature type="transmembrane region" description="Helical" evidence="2">
    <location>
        <begin position="105"/>
        <end position="123"/>
    </location>
</feature>
<dbReference type="Proteomes" id="UP000612282">
    <property type="component" value="Unassembled WGS sequence"/>
</dbReference>
<dbReference type="Pfam" id="PF00990">
    <property type="entry name" value="GGDEF"/>
    <property type="match status" value="1"/>
</dbReference>
<name>A0ABQ3XR38_9ACTN</name>
<feature type="transmembrane region" description="Helical" evidence="2">
    <location>
        <begin position="66"/>
        <end position="85"/>
    </location>
</feature>
<proteinExistence type="predicted"/>
<feature type="transmembrane region" description="Helical" evidence="2">
    <location>
        <begin position="268"/>
        <end position="286"/>
    </location>
</feature>
<protein>
    <recommendedName>
        <fullName evidence="7">Diguanylate cyclase/phosphodiesterase</fullName>
    </recommendedName>
</protein>
<evidence type="ECO:0000259" key="4">
    <source>
        <dbReference type="PROSITE" id="PS50887"/>
    </source>
</evidence>
<dbReference type="InterPro" id="IPR001633">
    <property type="entry name" value="EAL_dom"/>
</dbReference>
<feature type="region of interest" description="Disordered" evidence="1">
    <location>
        <begin position="447"/>
        <end position="535"/>
    </location>
</feature>
<dbReference type="PROSITE" id="PS50887">
    <property type="entry name" value="GGDEF"/>
    <property type="match status" value="1"/>
</dbReference>
<accession>A0ABQ3XR38</accession>
<keyword evidence="6" id="KW-1185">Reference proteome</keyword>
<dbReference type="Pfam" id="PF00563">
    <property type="entry name" value="EAL"/>
    <property type="match status" value="1"/>
</dbReference>
<dbReference type="CDD" id="cd01949">
    <property type="entry name" value="GGDEF"/>
    <property type="match status" value="1"/>
</dbReference>
<feature type="compositionally biased region" description="Low complexity" evidence="1">
    <location>
        <begin position="482"/>
        <end position="501"/>
    </location>
</feature>
<feature type="compositionally biased region" description="Pro residues" evidence="1">
    <location>
        <begin position="461"/>
        <end position="481"/>
    </location>
</feature>
<dbReference type="CDD" id="cd01948">
    <property type="entry name" value="EAL"/>
    <property type="match status" value="1"/>
</dbReference>
<dbReference type="InterPro" id="IPR035919">
    <property type="entry name" value="EAL_sf"/>
</dbReference>
<feature type="transmembrane region" description="Helical" evidence="2">
    <location>
        <begin position="227"/>
        <end position="247"/>
    </location>
</feature>
<dbReference type="InterPro" id="IPR029787">
    <property type="entry name" value="Nucleotide_cyclase"/>
</dbReference>
<evidence type="ECO:0008006" key="7">
    <source>
        <dbReference type="Google" id="ProtNLM"/>
    </source>
</evidence>
<dbReference type="InterPro" id="IPR000160">
    <property type="entry name" value="GGDEF_dom"/>
</dbReference>
<evidence type="ECO:0000313" key="5">
    <source>
        <dbReference type="EMBL" id="GID60949.1"/>
    </source>
</evidence>
<dbReference type="PANTHER" id="PTHR44757:SF2">
    <property type="entry name" value="BIOFILM ARCHITECTURE MAINTENANCE PROTEIN MBAA"/>
    <property type="match status" value="1"/>
</dbReference>
<gene>
    <name evidence="5" type="ORF">Aco03nite_093530</name>
</gene>
<feature type="domain" description="EAL" evidence="3">
    <location>
        <begin position="596"/>
        <end position="840"/>
    </location>
</feature>
<feature type="transmembrane region" description="Helical" evidence="2">
    <location>
        <begin position="36"/>
        <end position="54"/>
    </location>
</feature>
<evidence type="ECO:0000256" key="2">
    <source>
        <dbReference type="SAM" id="Phobius"/>
    </source>
</evidence>
<sequence length="844" mass="88266">MREAGLGRALVPLAILLAVAEVLLILLGIRVGLPNLLVWVPALAGPGLAAAAFLRAAADATGDLRLFWRRIGFAMAAIQVAAVSQVVDVTTLPYDGMPSIGPRTLLLYVIGTTMAIVALMRLPGEGRTWRQVATAVLDVAVVGVAAGIVGWQYLGWAVGRFGGHASAWWLNLSMSAIGIAGVMVIVKIMTIGRSPVPKASLWWLSPIGVTGPLSAALMTVLQPWPHLSGSAAVLPFVGLFGVLAARAQHRSRPPARMTLPPLYRRGSAVPLVATGLTSLLTAGVYLSTGTLSSVHVTGMTLLLLLVVARQALALAENTTLLETVAHQAMHDELTGLYSRRYFAEAAVRAHTVLLVDLRDFRSINDGLGPKTGDALLIAFAHRLVTLAGDRSVVARLGGDEFGLLLPAEEPFTERLLASTTDPLHANGYELLIDISVGLATATPAPLDPSALPDPSALSVPPALPDPPAPSVPPALPDPPALSVPSALPGSSALTSTSALPDPSSPPSPIVLPDSPSSSSPPGTLASPGPLATSGSVAAPAEATAPLAEPIGVPPDPVTGDGDLYRQAEIALREAAAQPGQHLVRWDATLRSRVSRRATIAADMRRALTENEFHMLYQPIVELPSGRTVGVESLIRWRNASPADFIPVAEDTGLIIELGEWIIDTVCAQATAWPSLNSVAVNVSARQLLDPALPDVIAAALARHGVPPHQLTVEITETAVFGGGRALATVDALHALGVSIALDDFGTGHSSLGLLRTCPVDVIKVDKSFVDGLNGTPQQEAIAVALTGIADTLGLRTVAEGVETEDQARRLYELGYRLVQGFHFARPLLPETISDMLHTDRREAS</sequence>
<dbReference type="NCBIfam" id="TIGR00254">
    <property type="entry name" value="GGDEF"/>
    <property type="match status" value="1"/>
</dbReference>
<keyword evidence="2" id="KW-0472">Membrane</keyword>
<feature type="compositionally biased region" description="Low complexity" evidence="1">
    <location>
        <begin position="510"/>
        <end position="535"/>
    </location>
</feature>
<dbReference type="InterPro" id="IPR052155">
    <property type="entry name" value="Biofilm_reg_signaling"/>
</dbReference>
<reference evidence="5 6" key="1">
    <citation type="submission" date="2021-01" db="EMBL/GenBank/DDBJ databases">
        <title>Whole genome shotgun sequence of Actinoplanes couchii NBRC 106145.</title>
        <authorList>
            <person name="Komaki H."/>
            <person name="Tamura T."/>
        </authorList>
    </citation>
    <scope>NUCLEOTIDE SEQUENCE [LARGE SCALE GENOMIC DNA]</scope>
    <source>
        <strain evidence="5 6">NBRC 106145</strain>
    </source>
</reference>
<evidence type="ECO:0000256" key="1">
    <source>
        <dbReference type="SAM" id="MobiDB-lite"/>
    </source>
</evidence>
<dbReference type="SUPFAM" id="SSF55073">
    <property type="entry name" value="Nucleotide cyclase"/>
    <property type="match status" value="1"/>
</dbReference>
<dbReference type="InterPro" id="IPR043128">
    <property type="entry name" value="Rev_trsase/Diguanyl_cyclase"/>
</dbReference>
<feature type="transmembrane region" description="Helical" evidence="2">
    <location>
        <begin position="135"/>
        <end position="154"/>
    </location>
</feature>
<dbReference type="PANTHER" id="PTHR44757">
    <property type="entry name" value="DIGUANYLATE CYCLASE DGCP"/>
    <property type="match status" value="1"/>
</dbReference>
<evidence type="ECO:0000313" key="6">
    <source>
        <dbReference type="Proteomes" id="UP000612282"/>
    </source>
</evidence>